<dbReference type="InterPro" id="IPR036513">
    <property type="entry name" value="STAS_dom_sf"/>
</dbReference>
<accession>A0A1D2VEQ9</accession>
<dbReference type="Proteomes" id="UP000095038">
    <property type="component" value="Unassembled WGS sequence"/>
</dbReference>
<feature type="transmembrane region" description="Helical" evidence="6">
    <location>
        <begin position="458"/>
        <end position="475"/>
    </location>
</feature>
<protein>
    <submittedName>
        <fullName evidence="8">Sulfate permease</fullName>
    </submittedName>
</protein>
<name>A0A1D2VEQ9_9ASCO</name>
<feature type="transmembrane region" description="Helical" evidence="6">
    <location>
        <begin position="237"/>
        <end position="257"/>
    </location>
</feature>
<keyword evidence="2 6" id="KW-0812">Transmembrane</keyword>
<dbReference type="PANTHER" id="PTHR11814">
    <property type="entry name" value="SULFATE TRANSPORTER"/>
    <property type="match status" value="1"/>
</dbReference>
<dbReference type="SUPFAM" id="SSF52091">
    <property type="entry name" value="SpoIIaa-like"/>
    <property type="match status" value="1"/>
</dbReference>
<dbReference type="RefSeq" id="XP_020046412.1">
    <property type="nucleotide sequence ID" value="XM_020193547.1"/>
</dbReference>
<dbReference type="GO" id="GO:0055085">
    <property type="term" value="P:transmembrane transport"/>
    <property type="evidence" value="ECO:0007669"/>
    <property type="project" value="InterPro"/>
</dbReference>
<feature type="transmembrane region" description="Helical" evidence="6">
    <location>
        <begin position="195"/>
        <end position="217"/>
    </location>
</feature>
<dbReference type="InterPro" id="IPR001902">
    <property type="entry name" value="SLC26A/SulP_fam"/>
</dbReference>
<feature type="transmembrane region" description="Helical" evidence="6">
    <location>
        <begin position="400"/>
        <end position="420"/>
    </location>
</feature>
<evidence type="ECO:0000256" key="4">
    <source>
        <dbReference type="ARBA" id="ARBA00023136"/>
    </source>
</evidence>
<dbReference type="EMBL" id="KV454483">
    <property type="protein sequence ID" value="ODV60105.1"/>
    <property type="molecule type" value="Genomic_DNA"/>
</dbReference>
<dbReference type="Gene3D" id="3.30.750.24">
    <property type="entry name" value="STAS domain"/>
    <property type="match status" value="1"/>
</dbReference>
<gene>
    <name evidence="8" type="ORF">ASCRUDRAFT_76617</name>
</gene>
<evidence type="ECO:0000313" key="9">
    <source>
        <dbReference type="Proteomes" id="UP000095038"/>
    </source>
</evidence>
<feature type="domain" description="STAS" evidence="7">
    <location>
        <begin position="687"/>
        <end position="744"/>
    </location>
</feature>
<evidence type="ECO:0000256" key="2">
    <source>
        <dbReference type="ARBA" id="ARBA00022692"/>
    </source>
</evidence>
<feature type="transmembrane region" description="Helical" evidence="6">
    <location>
        <begin position="369"/>
        <end position="388"/>
    </location>
</feature>
<keyword evidence="9" id="KW-1185">Reference proteome</keyword>
<evidence type="ECO:0000256" key="1">
    <source>
        <dbReference type="ARBA" id="ARBA00004141"/>
    </source>
</evidence>
<dbReference type="FunCoup" id="A0A1D2VEQ9">
    <property type="interactions" value="483"/>
</dbReference>
<keyword evidence="4 6" id="KW-0472">Membrane</keyword>
<dbReference type="InParanoid" id="A0A1D2VEQ9"/>
<dbReference type="AlphaFoldDB" id="A0A1D2VEQ9"/>
<dbReference type="NCBIfam" id="TIGR00815">
    <property type="entry name" value="sulP"/>
    <property type="match status" value="1"/>
</dbReference>
<dbReference type="InterPro" id="IPR002645">
    <property type="entry name" value="STAS_dom"/>
</dbReference>
<dbReference type="InterPro" id="IPR011547">
    <property type="entry name" value="SLC26A/SulP_dom"/>
</dbReference>
<dbReference type="CDD" id="cd07042">
    <property type="entry name" value="STAS_SulP_like_sulfate_transporter"/>
    <property type="match status" value="1"/>
</dbReference>
<feature type="transmembrane region" description="Helical" evidence="6">
    <location>
        <begin position="277"/>
        <end position="298"/>
    </location>
</feature>
<dbReference type="OrthoDB" id="288203at2759"/>
<proteinExistence type="predicted"/>
<dbReference type="STRING" id="1344418.A0A1D2VEQ9"/>
<dbReference type="GeneID" id="30967183"/>
<evidence type="ECO:0000256" key="3">
    <source>
        <dbReference type="ARBA" id="ARBA00022989"/>
    </source>
</evidence>
<organism evidence="8 9">
    <name type="scientific">Ascoidea rubescens DSM 1968</name>
    <dbReference type="NCBI Taxonomy" id="1344418"/>
    <lineage>
        <taxon>Eukaryota</taxon>
        <taxon>Fungi</taxon>
        <taxon>Dikarya</taxon>
        <taxon>Ascomycota</taxon>
        <taxon>Saccharomycotina</taxon>
        <taxon>Saccharomycetes</taxon>
        <taxon>Ascoideaceae</taxon>
        <taxon>Ascoidea</taxon>
    </lineage>
</organism>
<dbReference type="Pfam" id="PF00916">
    <property type="entry name" value="Sulfate_transp"/>
    <property type="match status" value="1"/>
</dbReference>
<comment type="subcellular location">
    <subcellularLocation>
        <location evidence="1">Membrane</location>
        <topology evidence="1">Multi-pass membrane protein</topology>
    </subcellularLocation>
</comment>
<dbReference type="GO" id="GO:0016020">
    <property type="term" value="C:membrane"/>
    <property type="evidence" value="ECO:0007669"/>
    <property type="project" value="UniProtKB-SubCell"/>
</dbReference>
<evidence type="ECO:0000256" key="6">
    <source>
        <dbReference type="SAM" id="Phobius"/>
    </source>
</evidence>
<feature type="transmembrane region" description="Helical" evidence="6">
    <location>
        <begin position="74"/>
        <end position="94"/>
    </location>
</feature>
<feature type="transmembrane region" description="Helical" evidence="6">
    <location>
        <begin position="162"/>
        <end position="183"/>
    </location>
</feature>
<sequence>MSKVDEVQEVSAGKPSEAGEGHNLNVLEYSESPITIPDWFHNLSSGRSFGTAVKDYLISLFPISRWILHYNSTWLYSDLIAGITVGSVIVPQSMSYAQLAGLTPEYGLYSSFVGVMIYCFFATSKDVSIGPVAVMSLQIGKVISRLQDHHPNNLIYSEHPEIVATTFSLITGIICAALGLLRVGFVLEFINTSSILSFMTASAINIVSGQCAGLLGYSSKVSNKDSTYMLIIKTLKHLGLTNINAAFGLVSLFILYFWKYSCAYLSKRYPKKERTFFYIQTLRNAVVIIFATLFAWAVNRTHPGSELKLLGEVPSGLKGVGKFKFYPDVVADMGADIPVSTIILLLEHISIAKSFGRVNNYKINPDQEIIAIGINNLIGTAFMAYPATGSFSRSALKNRCGVRTPLAGVFTGIVVLLALYCLTEAFYFIPKAGLSAIIIHAVADLVSSYKVPVFLWKSNPLDCFIFITGVLISIFTSIENGIYFTICCSLAFLLFKIAKPNGVFLGRIKYAQVINPKIFSEEKENVLIENESSNHSLNLDKKSSTIKSNDVHFYNTEITKSFDSSDVQFVTRWVPLNKRDINKEIEVLPPPQGVLVFRPSEAFTYPNCSAQLDLLLAEAKEKTRPGISLKYAKAADRPWNDPGPFNWVERKKAFVDLVTLKKFKKNDATSGASEVLEEDNDPRPLLKAICFDFNSVTSIDSTGLQSLIDLKKFLEIYTNHNEVEFHFANILSPWIKRALVAGGFGIDKFQYNSEENKANVDAENRSSVPERGDEILYFNVTNQIKQLDQEATLAHLPVTATNFPFFHLDIPSFDEYE</sequence>
<evidence type="ECO:0000313" key="8">
    <source>
        <dbReference type="EMBL" id="ODV60105.1"/>
    </source>
</evidence>
<feature type="transmembrane region" description="Helical" evidence="6">
    <location>
        <begin position="106"/>
        <end position="123"/>
    </location>
</feature>
<dbReference type="PROSITE" id="PS50801">
    <property type="entry name" value="STAS"/>
    <property type="match status" value="1"/>
</dbReference>
<evidence type="ECO:0000259" key="7">
    <source>
        <dbReference type="PROSITE" id="PS50801"/>
    </source>
</evidence>
<reference evidence="9" key="1">
    <citation type="submission" date="2016-05" db="EMBL/GenBank/DDBJ databases">
        <title>Comparative genomics of biotechnologically important yeasts.</title>
        <authorList>
            <consortium name="DOE Joint Genome Institute"/>
            <person name="Riley R."/>
            <person name="Haridas S."/>
            <person name="Wolfe K.H."/>
            <person name="Lopes M.R."/>
            <person name="Hittinger C.T."/>
            <person name="Goker M."/>
            <person name="Salamov A."/>
            <person name="Wisecaver J."/>
            <person name="Long T.M."/>
            <person name="Aerts A.L."/>
            <person name="Barry K."/>
            <person name="Choi C."/>
            <person name="Clum A."/>
            <person name="Coughlan A.Y."/>
            <person name="Deshpande S."/>
            <person name="Douglass A.P."/>
            <person name="Hanson S.J."/>
            <person name="Klenk H.-P."/>
            <person name="Labutti K."/>
            <person name="Lapidus A."/>
            <person name="Lindquist E."/>
            <person name="Lipzen A."/>
            <person name="Meier-Kolthoff J.P."/>
            <person name="Ohm R.A."/>
            <person name="Otillar R.P."/>
            <person name="Pangilinan J."/>
            <person name="Peng Y."/>
            <person name="Rokas A."/>
            <person name="Rosa C.A."/>
            <person name="Scheuner C."/>
            <person name="Sibirny A.A."/>
            <person name="Slot J.C."/>
            <person name="Stielow J.B."/>
            <person name="Sun H."/>
            <person name="Kurtzman C.P."/>
            <person name="Blackwell M."/>
            <person name="Grigoriev I.V."/>
            <person name="Jeffries T.W."/>
        </authorList>
    </citation>
    <scope>NUCLEOTIDE SEQUENCE [LARGE SCALE GENOMIC DNA]</scope>
    <source>
        <strain evidence="9">DSM 1968</strain>
    </source>
</reference>
<keyword evidence="3 6" id="KW-1133">Transmembrane helix</keyword>
<evidence type="ECO:0000256" key="5">
    <source>
        <dbReference type="SAM" id="MobiDB-lite"/>
    </source>
</evidence>
<feature type="region of interest" description="Disordered" evidence="5">
    <location>
        <begin position="1"/>
        <end position="21"/>
    </location>
</feature>